<reference evidence="4 5" key="1">
    <citation type="submission" date="2016-03" db="EMBL/GenBank/DDBJ databases">
        <title>How can Kluyveromyces marxianus grow so fast - potential evolutionary course in Saccharomyces Complex revealed by comparative genomics.</title>
        <authorList>
            <person name="Mo W."/>
            <person name="Lu W."/>
            <person name="Yang X."/>
            <person name="Qi J."/>
            <person name="Lv H."/>
        </authorList>
    </citation>
    <scope>NUCLEOTIDE SEQUENCE [LARGE SCALE GENOMIC DNA]</scope>
    <source>
        <strain evidence="4 5">FIM1</strain>
    </source>
</reference>
<dbReference type="PANTHER" id="PTHR31605:SF2">
    <property type="entry name" value="GLYCEROL-3-PHOSPHATE O-ACYLTRANSFERASE 2"/>
    <property type="match status" value="1"/>
</dbReference>
<dbReference type="PANTHER" id="PTHR31605">
    <property type="entry name" value="GLYCEROL-3-PHOSPHATE O-ACYLTRANSFERASE 1"/>
    <property type="match status" value="1"/>
</dbReference>
<dbReference type="InterPro" id="IPR002123">
    <property type="entry name" value="Plipid/glycerol_acylTrfase"/>
</dbReference>
<evidence type="ECO:0000259" key="3">
    <source>
        <dbReference type="SMART" id="SM00563"/>
    </source>
</evidence>
<dbReference type="SMART" id="SM00563">
    <property type="entry name" value="PlsC"/>
    <property type="match status" value="1"/>
</dbReference>
<dbReference type="Proteomes" id="UP000422736">
    <property type="component" value="Chromosome 3"/>
</dbReference>
<evidence type="ECO:0000256" key="1">
    <source>
        <dbReference type="SAM" id="MobiDB-lite"/>
    </source>
</evidence>
<feature type="domain" description="Phospholipid/glycerol acyltransferase" evidence="3">
    <location>
        <begin position="64"/>
        <end position="288"/>
    </location>
</feature>
<keyword evidence="2" id="KW-0472">Membrane</keyword>
<feature type="compositionally biased region" description="Basic and acidic residues" evidence="1">
    <location>
        <begin position="629"/>
        <end position="656"/>
    </location>
</feature>
<keyword evidence="5" id="KW-1185">Reference proteome</keyword>
<dbReference type="EMBL" id="CP015056">
    <property type="protein sequence ID" value="QGN15257.1"/>
    <property type="molecule type" value="Genomic_DNA"/>
</dbReference>
<dbReference type="InterPro" id="IPR052744">
    <property type="entry name" value="GPAT/DAPAT"/>
</dbReference>
<evidence type="ECO:0000313" key="5">
    <source>
        <dbReference type="Proteomes" id="UP000422736"/>
    </source>
</evidence>
<feature type="compositionally biased region" description="Acidic residues" evidence="1">
    <location>
        <begin position="657"/>
        <end position="678"/>
    </location>
</feature>
<protein>
    <submittedName>
        <fullName evidence="4">Glycerol-3-phosphate O-acyltransferase 2</fullName>
    </submittedName>
</protein>
<dbReference type="SUPFAM" id="SSF69593">
    <property type="entry name" value="Glycerol-3-phosphate (1)-acyltransferase"/>
    <property type="match status" value="1"/>
</dbReference>
<evidence type="ECO:0000256" key="2">
    <source>
        <dbReference type="SAM" id="Phobius"/>
    </source>
</evidence>
<feature type="transmembrane region" description="Helical" evidence="2">
    <location>
        <begin position="498"/>
        <end position="527"/>
    </location>
</feature>
<keyword evidence="2" id="KW-1133">Transmembrane helix</keyword>
<sequence>MAIAAKDLYADPKFHNDYSGLTYNFRTWLYDVAVFVFDVVFTIFFREINVRGTYHLPKKGTPTILVCAPHANQFIDPCLVMSQTRKVPGSRSRQTCFVTAEGPMKKNKYVKLFGSWTGAIPVARAQDNLKPVDPAIRLWVPDYENDPTLVKLVSVEPERVPVEASRRFTAKSLLGLQNYLSNAQIEAVIDDETIRLRKPFADKESVRKCISEPRPFMYAEKINNSTVFENVFNHLHTKGCVGIFPEGGSHDRPSLLPIKAGVAIMALGAVAADPTMEVHIVPCGLHYFHRHKFRSRATLEYGEPIVVTKEMGAEYSKDPRGAVSTLLKTVEQALYSVTVNAEDYETLVAVQTARRLYDPSKWLDPNIARYSSNGGSGHERIPLSVVVEMNRRLLLGYSKYKDEPRIQQLKRDIQKYNSMLFSMGLKDHQVAKLQPGDKKWTVLMTLLFRAIQVYFMVLLALPGTILFSPIFLTCKYFSRKKALEGLRKSAVKIKGQDLLATWKIVVALTMAPTLYLVYSLIMVYLTRKYPSIYDWLTVPHFVFNSKVLYFCHCYFVLMLTTYISFKTGEKGMDIVKSLPPLLVSLFYPQRTCKKIKETRTKLSQDVTSICNDLGPTVFPDLMPKSAPSENKEQEGERETKVEMEPRQDAEAKHKEEKEDEDNDNDNDNDSDNDNDNDNDNISSFRSRALSIGSVDSRASNALSQVNSRGSLTDVPIFSEGSHANLITEVEFSENPISVEPRSIHSTISSLIMKRRWKNKEE</sequence>
<name>A0ABX6ET84_KLUMA</name>
<keyword evidence="2" id="KW-0812">Transmembrane</keyword>
<evidence type="ECO:0000313" key="4">
    <source>
        <dbReference type="EMBL" id="QGN15257.1"/>
    </source>
</evidence>
<feature type="transmembrane region" description="Helical" evidence="2">
    <location>
        <begin position="453"/>
        <end position="477"/>
    </location>
</feature>
<dbReference type="Pfam" id="PF01553">
    <property type="entry name" value="Acyltransferase"/>
    <property type="match status" value="1"/>
</dbReference>
<proteinExistence type="predicted"/>
<accession>A0ABX6ET84</accession>
<feature type="region of interest" description="Disordered" evidence="1">
    <location>
        <begin position="618"/>
        <end position="682"/>
    </location>
</feature>
<feature type="transmembrane region" description="Helical" evidence="2">
    <location>
        <begin position="547"/>
        <end position="565"/>
    </location>
</feature>
<gene>
    <name evidence="4" type="primary">GPT2</name>
    <name evidence="4" type="ORF">FIM1_1946</name>
</gene>
<organism evidence="4 5">
    <name type="scientific">Kluyveromyces marxianus</name>
    <name type="common">Yeast</name>
    <name type="synonym">Candida kefyr</name>
    <dbReference type="NCBI Taxonomy" id="4911"/>
    <lineage>
        <taxon>Eukaryota</taxon>
        <taxon>Fungi</taxon>
        <taxon>Dikarya</taxon>
        <taxon>Ascomycota</taxon>
        <taxon>Saccharomycotina</taxon>
        <taxon>Saccharomycetes</taxon>
        <taxon>Saccharomycetales</taxon>
        <taxon>Saccharomycetaceae</taxon>
        <taxon>Kluyveromyces</taxon>
    </lineage>
</organism>